<dbReference type="Proteomes" id="UP000277580">
    <property type="component" value="Unassembled WGS sequence"/>
</dbReference>
<keyword evidence="2" id="KW-0732">Signal</keyword>
<protein>
    <submittedName>
        <fullName evidence="3">Uncharacterized protein</fullName>
    </submittedName>
</protein>
<evidence type="ECO:0000313" key="3">
    <source>
        <dbReference type="EMBL" id="RPB08211.1"/>
    </source>
</evidence>
<accession>A0A3N4KIQ2</accession>
<evidence type="ECO:0000256" key="2">
    <source>
        <dbReference type="SAM" id="SignalP"/>
    </source>
</evidence>
<feature type="signal peptide" evidence="2">
    <location>
        <begin position="1"/>
        <end position="24"/>
    </location>
</feature>
<keyword evidence="4" id="KW-1185">Reference proteome</keyword>
<feature type="chain" id="PRO_5018257227" evidence="2">
    <location>
        <begin position="25"/>
        <end position="57"/>
    </location>
</feature>
<keyword evidence="1" id="KW-1133">Transmembrane helix</keyword>
<name>A0A3N4KIQ2_9PEZI</name>
<dbReference type="EMBL" id="ML119166">
    <property type="protein sequence ID" value="RPB08211.1"/>
    <property type="molecule type" value="Genomic_DNA"/>
</dbReference>
<evidence type="ECO:0000313" key="4">
    <source>
        <dbReference type="Proteomes" id="UP000277580"/>
    </source>
</evidence>
<dbReference type="AlphaFoldDB" id="A0A3N4KIQ2"/>
<organism evidence="3 4">
    <name type="scientific">Morchella conica CCBAS932</name>
    <dbReference type="NCBI Taxonomy" id="1392247"/>
    <lineage>
        <taxon>Eukaryota</taxon>
        <taxon>Fungi</taxon>
        <taxon>Dikarya</taxon>
        <taxon>Ascomycota</taxon>
        <taxon>Pezizomycotina</taxon>
        <taxon>Pezizomycetes</taxon>
        <taxon>Pezizales</taxon>
        <taxon>Morchellaceae</taxon>
        <taxon>Morchella</taxon>
    </lineage>
</organism>
<gene>
    <name evidence="3" type="ORF">P167DRAFT_539410</name>
</gene>
<feature type="transmembrane region" description="Helical" evidence="1">
    <location>
        <begin position="33"/>
        <end position="56"/>
    </location>
</feature>
<keyword evidence="1" id="KW-0812">Transmembrane</keyword>
<reference evidence="3 4" key="1">
    <citation type="journal article" date="2018" name="Nat. Ecol. Evol.">
        <title>Pezizomycetes genomes reveal the molecular basis of ectomycorrhizal truffle lifestyle.</title>
        <authorList>
            <person name="Murat C."/>
            <person name="Payen T."/>
            <person name="Noel B."/>
            <person name="Kuo A."/>
            <person name="Morin E."/>
            <person name="Chen J."/>
            <person name="Kohler A."/>
            <person name="Krizsan K."/>
            <person name="Balestrini R."/>
            <person name="Da Silva C."/>
            <person name="Montanini B."/>
            <person name="Hainaut M."/>
            <person name="Levati E."/>
            <person name="Barry K.W."/>
            <person name="Belfiori B."/>
            <person name="Cichocki N."/>
            <person name="Clum A."/>
            <person name="Dockter R.B."/>
            <person name="Fauchery L."/>
            <person name="Guy J."/>
            <person name="Iotti M."/>
            <person name="Le Tacon F."/>
            <person name="Lindquist E.A."/>
            <person name="Lipzen A."/>
            <person name="Malagnac F."/>
            <person name="Mello A."/>
            <person name="Molinier V."/>
            <person name="Miyauchi S."/>
            <person name="Poulain J."/>
            <person name="Riccioni C."/>
            <person name="Rubini A."/>
            <person name="Sitrit Y."/>
            <person name="Splivallo R."/>
            <person name="Traeger S."/>
            <person name="Wang M."/>
            <person name="Zifcakova L."/>
            <person name="Wipf D."/>
            <person name="Zambonelli A."/>
            <person name="Paolocci F."/>
            <person name="Nowrousian M."/>
            <person name="Ottonello S."/>
            <person name="Baldrian P."/>
            <person name="Spatafora J.W."/>
            <person name="Henrissat B."/>
            <person name="Nagy L.G."/>
            <person name="Aury J.M."/>
            <person name="Wincker P."/>
            <person name="Grigoriev I.V."/>
            <person name="Bonfante P."/>
            <person name="Martin F.M."/>
        </authorList>
    </citation>
    <scope>NUCLEOTIDE SEQUENCE [LARGE SCALE GENOMIC DNA]</scope>
    <source>
        <strain evidence="3 4">CCBAS932</strain>
    </source>
</reference>
<evidence type="ECO:0000256" key="1">
    <source>
        <dbReference type="SAM" id="Phobius"/>
    </source>
</evidence>
<dbReference type="InParanoid" id="A0A3N4KIQ2"/>
<keyword evidence="1" id="KW-0472">Membrane</keyword>
<proteinExistence type="predicted"/>
<sequence length="57" mass="5598">MTVLVAYAPLFVLTLLLLALVLSGDDITTGVAGITLISGSGVATVFAGVTGALCGFL</sequence>